<evidence type="ECO:0000313" key="5">
    <source>
        <dbReference type="EMBL" id="MFC4032660.1"/>
    </source>
</evidence>
<gene>
    <name evidence="5" type="ORF">ACFO3J_14345</name>
</gene>
<dbReference type="SUPFAM" id="SSF46977">
    <property type="entry name" value="Succinate dehydrogenase/fumarate reductase flavoprotein C-terminal domain"/>
    <property type="match status" value="1"/>
</dbReference>
<comment type="caution">
    <text evidence="5">The sequence shown here is derived from an EMBL/GenBank/DDBJ whole genome shotgun (WGS) entry which is preliminary data.</text>
</comment>
<dbReference type="InterPro" id="IPR036188">
    <property type="entry name" value="FAD/NAD-bd_sf"/>
</dbReference>
<reference evidence="6" key="1">
    <citation type="journal article" date="2019" name="Int. J. Syst. Evol. Microbiol.">
        <title>The Global Catalogue of Microorganisms (GCM) 10K type strain sequencing project: providing services to taxonomists for standard genome sequencing and annotation.</title>
        <authorList>
            <consortium name="The Broad Institute Genomics Platform"/>
            <consortium name="The Broad Institute Genome Sequencing Center for Infectious Disease"/>
            <person name="Wu L."/>
            <person name="Ma J."/>
        </authorList>
    </citation>
    <scope>NUCLEOTIDE SEQUENCE [LARGE SCALE GENOMIC DNA]</scope>
    <source>
        <strain evidence="6">CGMCC 4.7237</strain>
    </source>
</reference>
<dbReference type="Gene3D" id="3.50.50.60">
    <property type="entry name" value="FAD/NAD(P)-binding domain"/>
    <property type="match status" value="1"/>
</dbReference>
<organism evidence="5 6">
    <name type="scientific">Streptomyces polygonati</name>
    <dbReference type="NCBI Taxonomy" id="1617087"/>
    <lineage>
        <taxon>Bacteria</taxon>
        <taxon>Bacillati</taxon>
        <taxon>Actinomycetota</taxon>
        <taxon>Actinomycetes</taxon>
        <taxon>Kitasatosporales</taxon>
        <taxon>Streptomycetaceae</taxon>
        <taxon>Streptomyces</taxon>
    </lineage>
</organism>
<dbReference type="SUPFAM" id="SSF56425">
    <property type="entry name" value="Succinate dehydrogenase/fumarate reductase flavoprotein, catalytic domain"/>
    <property type="match status" value="1"/>
</dbReference>
<dbReference type="PIRSF" id="PIRSF000171">
    <property type="entry name" value="SDHA_APRA_LASPO"/>
    <property type="match status" value="1"/>
</dbReference>
<protein>
    <submittedName>
        <fullName evidence="5">Fumarate reductase/succinate dehydrogenase flavoprotein subunit</fullName>
    </submittedName>
</protein>
<dbReference type="PANTHER" id="PTHR11632:SF51">
    <property type="entry name" value="SUCCINATE DEHYDROGENASE [UBIQUINONE] FLAVOPROTEIN SUBUNIT, MITOCHONDRIAL"/>
    <property type="match status" value="1"/>
</dbReference>
<keyword evidence="2" id="KW-0560">Oxidoreductase</keyword>
<dbReference type="RefSeq" id="WP_386429761.1">
    <property type="nucleotide sequence ID" value="NZ_JBHSBB010000010.1"/>
</dbReference>
<dbReference type="NCBIfam" id="NF005866">
    <property type="entry name" value="PRK07803.1"/>
    <property type="match status" value="1"/>
</dbReference>
<dbReference type="Pfam" id="PF02910">
    <property type="entry name" value="Succ_DH_flav_C"/>
    <property type="match status" value="1"/>
</dbReference>
<evidence type="ECO:0000313" key="6">
    <source>
        <dbReference type="Proteomes" id="UP001595765"/>
    </source>
</evidence>
<proteinExistence type="predicted"/>
<evidence type="ECO:0000256" key="1">
    <source>
        <dbReference type="ARBA" id="ARBA00022630"/>
    </source>
</evidence>
<dbReference type="Pfam" id="PF00890">
    <property type="entry name" value="FAD_binding_2"/>
    <property type="match status" value="1"/>
</dbReference>
<sequence>MTNVERHAYDVVVVGAGGAGLRAAIEARERGMRTAVICKSLFGKAHTVMAEGGIAASMGNVNSGDNWQVHFRDTMRGGKFLNHWRMAELHAKEAPDRVWELETWGALFDRTADGRISQRNFGGHEYPRLAHVGDRTGLELIRTLQQKIVSLQQEDFAETGDYEARLKVFQECTVTRILKEDGAPDGSGGAGGAGGGARVAGVFGYVRESGRLFVIDAPAVVLATGGIGKSFKVTSNSWEYTGDGHALALLAGAPLINMEFIQFHPTGMVWPPSVKGILVTESVRGDGGVLRNSEGERFMFGYIPDVFKEKYAQDEAEADGWYADPDHNRRPPELLPRDEVARAINSEVKEGRGTPHGGVFLDVSTRLPAEEIRRRLPSMHHQFKELADVDITAEPMEVGPTCHYMMGGVAVEPDTAAALGVPGLFAAGEVAGGMHGSNRLGGNSLSDLLVFGRRAGLFAAEYAAGLAPGAGSAAGTGGARPVASQQQIDAAAAEALRPFSAEAEAETAAGDGPPENPYTLHQELQQVMNDLVGIIRRGPEMEQALDRLATLRRRARRAGVEGHRQFNPGWHLALDLRNMLLVSECVARAALERTESRGGHTRDDHPGMDRVWRKVNLVCELAGPAGGADSAGSRAELPGLADSRISLRRSPMDPIRPDLLALFERDELLKYLTDEELDR</sequence>
<evidence type="ECO:0000259" key="3">
    <source>
        <dbReference type="Pfam" id="PF00890"/>
    </source>
</evidence>
<accession>A0ABV8HL77</accession>
<evidence type="ECO:0000259" key="4">
    <source>
        <dbReference type="Pfam" id="PF02910"/>
    </source>
</evidence>
<keyword evidence="6" id="KW-1185">Reference proteome</keyword>
<dbReference type="InterPro" id="IPR037099">
    <property type="entry name" value="Fum_R/Succ_DH_flav-like_C_sf"/>
</dbReference>
<dbReference type="SUPFAM" id="SSF51905">
    <property type="entry name" value="FAD/NAD(P)-binding domain"/>
    <property type="match status" value="1"/>
</dbReference>
<feature type="domain" description="FAD-dependent oxidoreductase 2 FAD-binding" evidence="3">
    <location>
        <begin position="10"/>
        <end position="445"/>
    </location>
</feature>
<dbReference type="PANTHER" id="PTHR11632">
    <property type="entry name" value="SUCCINATE DEHYDROGENASE 2 FLAVOPROTEIN SUBUNIT"/>
    <property type="match status" value="1"/>
</dbReference>
<evidence type="ECO:0000256" key="2">
    <source>
        <dbReference type="ARBA" id="ARBA00023002"/>
    </source>
</evidence>
<feature type="domain" description="Fumarate reductase/succinate dehydrogenase flavoprotein-like C-terminal" evidence="4">
    <location>
        <begin position="521"/>
        <end position="618"/>
    </location>
</feature>
<dbReference type="EMBL" id="JBHSBB010000010">
    <property type="protein sequence ID" value="MFC4032660.1"/>
    <property type="molecule type" value="Genomic_DNA"/>
</dbReference>
<dbReference type="InterPro" id="IPR015939">
    <property type="entry name" value="Fum_Rdtase/Succ_DH_flav-like_C"/>
</dbReference>
<dbReference type="PRINTS" id="PR00368">
    <property type="entry name" value="FADPNR"/>
</dbReference>
<dbReference type="InterPro" id="IPR030664">
    <property type="entry name" value="SdhA/FrdA/AprA"/>
</dbReference>
<dbReference type="Proteomes" id="UP001595765">
    <property type="component" value="Unassembled WGS sequence"/>
</dbReference>
<keyword evidence="1" id="KW-0285">Flavoprotein</keyword>
<dbReference type="InterPro" id="IPR003953">
    <property type="entry name" value="FAD-dep_OxRdtase_2_FAD-bd"/>
</dbReference>
<dbReference type="InterPro" id="IPR027477">
    <property type="entry name" value="Succ_DH/fumarate_Rdtase_cat_sf"/>
</dbReference>
<dbReference type="Gene3D" id="1.20.58.100">
    <property type="entry name" value="Fumarate reductase/succinate dehydrogenase flavoprotein-like, C-terminal domain"/>
    <property type="match status" value="1"/>
</dbReference>
<name>A0ABV8HL77_9ACTN</name>
<dbReference type="Gene3D" id="3.90.700.10">
    <property type="entry name" value="Succinate dehydrogenase/fumarate reductase flavoprotein, catalytic domain"/>
    <property type="match status" value="1"/>
</dbReference>